<dbReference type="CDD" id="cd00190">
    <property type="entry name" value="Tryp_SPc"/>
    <property type="match status" value="1"/>
</dbReference>
<reference evidence="8" key="1">
    <citation type="submission" date="2022-03" db="EMBL/GenBank/DDBJ databases">
        <authorList>
            <person name="Sayadi A."/>
        </authorList>
    </citation>
    <scope>NUCLEOTIDE SEQUENCE</scope>
</reference>
<evidence type="ECO:0000313" key="8">
    <source>
        <dbReference type="EMBL" id="CAH1991688.1"/>
    </source>
</evidence>
<keyword evidence="5" id="KW-1015">Disulfide bond</keyword>
<dbReference type="InterPro" id="IPR001314">
    <property type="entry name" value="Peptidase_S1A"/>
</dbReference>
<evidence type="ECO:0000256" key="1">
    <source>
        <dbReference type="ARBA" id="ARBA00007664"/>
    </source>
</evidence>
<dbReference type="InterPro" id="IPR043504">
    <property type="entry name" value="Peptidase_S1_PA_chymotrypsin"/>
</dbReference>
<keyword evidence="6" id="KW-0732">Signal</keyword>
<evidence type="ECO:0000256" key="5">
    <source>
        <dbReference type="ARBA" id="ARBA00023157"/>
    </source>
</evidence>
<name>A0A9P0LG73_ACAOB</name>
<evidence type="ECO:0000256" key="6">
    <source>
        <dbReference type="SAM" id="SignalP"/>
    </source>
</evidence>
<dbReference type="InterPro" id="IPR050430">
    <property type="entry name" value="Peptidase_S1"/>
</dbReference>
<evidence type="ECO:0000256" key="3">
    <source>
        <dbReference type="ARBA" id="ARBA00022801"/>
    </source>
</evidence>
<dbReference type="PANTHER" id="PTHR24276">
    <property type="entry name" value="POLYSERASE-RELATED"/>
    <property type="match status" value="1"/>
</dbReference>
<evidence type="ECO:0000256" key="2">
    <source>
        <dbReference type="ARBA" id="ARBA00022670"/>
    </source>
</evidence>
<dbReference type="Pfam" id="PF00089">
    <property type="entry name" value="Trypsin"/>
    <property type="match status" value="1"/>
</dbReference>
<proteinExistence type="inferred from homology"/>
<accession>A0A9P0LG73</accession>
<dbReference type="AlphaFoldDB" id="A0A9P0LG73"/>
<dbReference type="SUPFAM" id="SSF50494">
    <property type="entry name" value="Trypsin-like serine proteases"/>
    <property type="match status" value="1"/>
</dbReference>
<dbReference type="OrthoDB" id="6744101at2759"/>
<keyword evidence="9" id="KW-1185">Reference proteome</keyword>
<evidence type="ECO:0000256" key="4">
    <source>
        <dbReference type="ARBA" id="ARBA00022825"/>
    </source>
</evidence>
<dbReference type="PROSITE" id="PS50240">
    <property type="entry name" value="TRYPSIN_DOM"/>
    <property type="match status" value="1"/>
</dbReference>
<feature type="chain" id="PRO_5040396245" description="Peptidase S1 domain-containing protein" evidence="6">
    <location>
        <begin position="19"/>
        <end position="247"/>
    </location>
</feature>
<evidence type="ECO:0000313" key="9">
    <source>
        <dbReference type="Proteomes" id="UP001152888"/>
    </source>
</evidence>
<dbReference type="SMART" id="SM00020">
    <property type="entry name" value="Tryp_SPc"/>
    <property type="match status" value="1"/>
</dbReference>
<comment type="caution">
    <text evidence="8">The sequence shown here is derived from an EMBL/GenBank/DDBJ whole genome shotgun (WGS) entry which is preliminary data.</text>
</comment>
<keyword evidence="4" id="KW-0720">Serine protease</keyword>
<dbReference type="GO" id="GO:0006508">
    <property type="term" value="P:proteolysis"/>
    <property type="evidence" value="ECO:0007669"/>
    <property type="project" value="UniProtKB-KW"/>
</dbReference>
<organism evidence="8 9">
    <name type="scientific">Acanthoscelides obtectus</name>
    <name type="common">Bean weevil</name>
    <name type="synonym">Bruchus obtectus</name>
    <dbReference type="NCBI Taxonomy" id="200917"/>
    <lineage>
        <taxon>Eukaryota</taxon>
        <taxon>Metazoa</taxon>
        <taxon>Ecdysozoa</taxon>
        <taxon>Arthropoda</taxon>
        <taxon>Hexapoda</taxon>
        <taxon>Insecta</taxon>
        <taxon>Pterygota</taxon>
        <taxon>Neoptera</taxon>
        <taxon>Endopterygota</taxon>
        <taxon>Coleoptera</taxon>
        <taxon>Polyphaga</taxon>
        <taxon>Cucujiformia</taxon>
        <taxon>Chrysomeloidea</taxon>
        <taxon>Chrysomelidae</taxon>
        <taxon>Bruchinae</taxon>
        <taxon>Bruchini</taxon>
        <taxon>Acanthoscelides</taxon>
    </lineage>
</organism>
<dbReference type="Gene3D" id="2.40.10.10">
    <property type="entry name" value="Trypsin-like serine proteases"/>
    <property type="match status" value="1"/>
</dbReference>
<keyword evidence="2" id="KW-0645">Protease</keyword>
<dbReference type="PROSITE" id="PS00134">
    <property type="entry name" value="TRYPSIN_HIS"/>
    <property type="match status" value="1"/>
</dbReference>
<dbReference type="InterPro" id="IPR001254">
    <property type="entry name" value="Trypsin_dom"/>
</dbReference>
<dbReference type="InterPro" id="IPR018114">
    <property type="entry name" value="TRYPSIN_HIS"/>
</dbReference>
<dbReference type="PRINTS" id="PR00722">
    <property type="entry name" value="CHYMOTRYPSIN"/>
</dbReference>
<comment type="similarity">
    <text evidence="1">Belongs to the peptidase S1 family.</text>
</comment>
<dbReference type="PANTHER" id="PTHR24276:SF98">
    <property type="entry name" value="FI18310P1-RELATED"/>
    <property type="match status" value="1"/>
</dbReference>
<gene>
    <name evidence="8" type="ORF">ACAOBT_LOCUS20443</name>
</gene>
<feature type="domain" description="Peptidase S1" evidence="7">
    <location>
        <begin position="29"/>
        <end position="247"/>
    </location>
</feature>
<dbReference type="GO" id="GO:0004252">
    <property type="term" value="F:serine-type endopeptidase activity"/>
    <property type="evidence" value="ECO:0007669"/>
    <property type="project" value="InterPro"/>
</dbReference>
<sequence length="247" mass="27085">MYILSTFLILGAVLVAECKDLKKSAEARIINGEEVDVKNYPYMVKLFQGRTFNCGGTLITQRTVLTAGHCLYDSRTSLPLEDLEVHLEATREVIQPSKLIPHELYKLQTYTTPYDIAVIHLESPSELNTFPALNQQQIYQAPGTAVLLLGYGRTESGYPSSNLRGTKSFIRSLTEQHQIVISNGKSGTCFGDSGSPAIIFDGKMPIVVGVLSGGKQNVNDVTCDAVNGQGMYTSVSSFHNWIMNNTV</sequence>
<evidence type="ECO:0000259" key="7">
    <source>
        <dbReference type="PROSITE" id="PS50240"/>
    </source>
</evidence>
<dbReference type="Proteomes" id="UP001152888">
    <property type="component" value="Unassembled WGS sequence"/>
</dbReference>
<feature type="signal peptide" evidence="6">
    <location>
        <begin position="1"/>
        <end position="18"/>
    </location>
</feature>
<keyword evidence="3" id="KW-0378">Hydrolase</keyword>
<dbReference type="EMBL" id="CAKOFQ010007122">
    <property type="protein sequence ID" value="CAH1991688.1"/>
    <property type="molecule type" value="Genomic_DNA"/>
</dbReference>
<dbReference type="InterPro" id="IPR009003">
    <property type="entry name" value="Peptidase_S1_PA"/>
</dbReference>
<protein>
    <recommendedName>
        <fullName evidence="7">Peptidase S1 domain-containing protein</fullName>
    </recommendedName>
</protein>